<gene>
    <name evidence="1" type="ORF">SJI18_19155</name>
</gene>
<dbReference type="Proteomes" id="UP001498469">
    <property type="component" value="Unassembled WGS sequence"/>
</dbReference>
<accession>A0ABU7USM9</accession>
<reference evidence="1 2" key="1">
    <citation type="submission" date="2023-11" db="EMBL/GenBank/DDBJ databases">
        <title>Draft genome sequence of a psychrophilic Clostridium strain from permafrost water brine.</title>
        <authorList>
            <person name="Shcherbakova V.A."/>
            <person name="Trubitsyn V.E."/>
            <person name="Zakharyuk A.G."/>
        </authorList>
    </citation>
    <scope>NUCLEOTIDE SEQUENCE [LARGE SCALE GENOMIC DNA]</scope>
    <source>
        <strain evidence="1 2">14F</strain>
    </source>
</reference>
<sequence length="49" mass="5706">MKKIAKTCYSGATAIEPMNWDYEDLPAKEFSHKAFERAKRLEALKIYNP</sequence>
<evidence type="ECO:0008006" key="3">
    <source>
        <dbReference type="Google" id="ProtNLM"/>
    </source>
</evidence>
<name>A0ABU7USM9_9CLOT</name>
<protein>
    <recommendedName>
        <fullName evidence="3">Oligoendopeptidase F</fullName>
    </recommendedName>
</protein>
<organism evidence="1 2">
    <name type="scientific">Clostridium frigoriphilum</name>
    <dbReference type="NCBI Taxonomy" id="443253"/>
    <lineage>
        <taxon>Bacteria</taxon>
        <taxon>Bacillati</taxon>
        <taxon>Bacillota</taxon>
        <taxon>Clostridia</taxon>
        <taxon>Eubacteriales</taxon>
        <taxon>Clostridiaceae</taxon>
        <taxon>Clostridium</taxon>
    </lineage>
</organism>
<evidence type="ECO:0000313" key="1">
    <source>
        <dbReference type="EMBL" id="MEF2114420.1"/>
    </source>
</evidence>
<keyword evidence="2" id="KW-1185">Reference proteome</keyword>
<dbReference type="RefSeq" id="WP_253201850.1">
    <property type="nucleotide sequence ID" value="NZ_JAZHFS010000023.1"/>
</dbReference>
<dbReference type="EMBL" id="JAZHFS010000023">
    <property type="protein sequence ID" value="MEF2114420.1"/>
    <property type="molecule type" value="Genomic_DNA"/>
</dbReference>
<evidence type="ECO:0000313" key="2">
    <source>
        <dbReference type="Proteomes" id="UP001498469"/>
    </source>
</evidence>
<comment type="caution">
    <text evidence="1">The sequence shown here is derived from an EMBL/GenBank/DDBJ whole genome shotgun (WGS) entry which is preliminary data.</text>
</comment>
<proteinExistence type="predicted"/>